<comment type="caution">
    <text evidence="3">The sequence shown here is derived from an EMBL/GenBank/DDBJ whole genome shotgun (WGS) entry which is preliminary data.</text>
</comment>
<dbReference type="EMBL" id="JAVFWO010000001">
    <property type="protein sequence ID" value="MDQ7876660.1"/>
    <property type="molecule type" value="Genomic_DNA"/>
</dbReference>
<protein>
    <submittedName>
        <fullName evidence="3">Amidohydrolase family protein</fullName>
    </submittedName>
</protein>
<reference evidence="3 4" key="1">
    <citation type="submission" date="2023-08" db="EMBL/GenBank/DDBJ databases">
        <title>Microbacterium psychrotolerans sp. nov., a psychrotolerant bacterium isolated from soil in Heilongjiang Province, China.</title>
        <authorList>
            <person name="An P."/>
            <person name="Zhao D."/>
            <person name="Xiang H."/>
        </authorList>
    </citation>
    <scope>NUCLEOTIDE SEQUENCE [LARGE SCALE GENOMIC DNA]</scope>
    <source>
        <strain evidence="3 4">QXD-8</strain>
    </source>
</reference>
<accession>A0ABU0YY24</accession>
<gene>
    <name evidence="3" type="ORF">Q9R08_01600</name>
</gene>
<dbReference type="InterPro" id="IPR032466">
    <property type="entry name" value="Metal_Hydrolase"/>
</dbReference>
<dbReference type="Gene3D" id="3.20.20.140">
    <property type="entry name" value="Metal-dependent hydrolases"/>
    <property type="match status" value="1"/>
</dbReference>
<dbReference type="RefSeq" id="WP_308866062.1">
    <property type="nucleotide sequence ID" value="NZ_JAVFWO010000001.1"/>
</dbReference>
<comment type="similarity">
    <text evidence="1">Belongs to the metallo-dependent hydrolases superfamily.</text>
</comment>
<dbReference type="InterPro" id="IPR052350">
    <property type="entry name" value="Metallo-dep_Lactonases"/>
</dbReference>
<evidence type="ECO:0000313" key="4">
    <source>
        <dbReference type="Proteomes" id="UP001235133"/>
    </source>
</evidence>
<dbReference type="InterPro" id="IPR006680">
    <property type="entry name" value="Amidohydro-rel"/>
</dbReference>
<dbReference type="Proteomes" id="UP001235133">
    <property type="component" value="Unassembled WGS sequence"/>
</dbReference>
<proteinExistence type="inferred from homology"/>
<dbReference type="PANTHER" id="PTHR43569">
    <property type="entry name" value="AMIDOHYDROLASE"/>
    <property type="match status" value="1"/>
</dbReference>
<dbReference type="PANTHER" id="PTHR43569:SF2">
    <property type="entry name" value="AMIDOHYDROLASE-RELATED DOMAIN-CONTAINING PROTEIN"/>
    <property type="match status" value="1"/>
</dbReference>
<keyword evidence="4" id="KW-1185">Reference proteome</keyword>
<sequence length="284" mass="30505">MTLVDSHVHIWDPDLLDYAWLGGTGLDHAMLPPDVDRAATVSTEMIFVQASDGDPLAEARWVDRLAWPELIAIVAGADLTRKPEEVEAHLAALAEIPRVVGVRHLLQDTAETAFSAVREGLRILADRGGTFDACIRHPQLSALIDLLDAVPDLTVVLDHLGKPPVDEGIDSPAGRRWSEQIGILAARPRTYVKLSGLAPESSDAAAFGANVDAFIDRGLEAFGSQRAMIGSDWPVSSHFGMPTTFTEWAARVERIVGASDWPAVSSTTARSVYLPGGASRLHAP</sequence>
<name>A0ABU0YY24_9MICO</name>
<dbReference type="SUPFAM" id="SSF51556">
    <property type="entry name" value="Metallo-dependent hydrolases"/>
    <property type="match status" value="1"/>
</dbReference>
<evidence type="ECO:0000313" key="3">
    <source>
        <dbReference type="EMBL" id="MDQ7876660.1"/>
    </source>
</evidence>
<dbReference type="Pfam" id="PF04909">
    <property type="entry name" value="Amidohydro_2"/>
    <property type="match status" value="1"/>
</dbReference>
<organism evidence="3 4">
    <name type="scientific">Microbacterium psychrotolerans</name>
    <dbReference type="NCBI Taxonomy" id="3068321"/>
    <lineage>
        <taxon>Bacteria</taxon>
        <taxon>Bacillati</taxon>
        <taxon>Actinomycetota</taxon>
        <taxon>Actinomycetes</taxon>
        <taxon>Micrococcales</taxon>
        <taxon>Microbacteriaceae</taxon>
        <taxon>Microbacterium</taxon>
    </lineage>
</organism>
<feature type="domain" description="Amidohydrolase-related" evidence="2">
    <location>
        <begin position="4"/>
        <end position="251"/>
    </location>
</feature>
<evidence type="ECO:0000259" key="2">
    <source>
        <dbReference type="Pfam" id="PF04909"/>
    </source>
</evidence>
<evidence type="ECO:0000256" key="1">
    <source>
        <dbReference type="ARBA" id="ARBA00038310"/>
    </source>
</evidence>